<dbReference type="GO" id="GO:0004519">
    <property type="term" value="F:endonuclease activity"/>
    <property type="evidence" value="ECO:0007669"/>
    <property type="project" value="UniProtKB-KW"/>
</dbReference>
<protein>
    <recommendedName>
        <fullName evidence="11">CRESS-DNA virus Rep endonuclease domain-containing protein</fullName>
    </recommendedName>
</protein>
<comment type="caution">
    <text evidence="12">The sequence shown here is derived from an EMBL/GenBank/DDBJ whole genome shotgun (WGS) entry which is preliminary data.</text>
</comment>
<reference evidence="12" key="1">
    <citation type="journal article" date="2023" name="G3 (Bethesda)">
        <title>Whole genome assembly and annotation of the endangered Caribbean coral Acropora cervicornis.</title>
        <authorList>
            <person name="Selwyn J.D."/>
            <person name="Vollmer S.V."/>
        </authorList>
    </citation>
    <scope>NUCLEOTIDE SEQUENCE</scope>
    <source>
        <strain evidence="12">K2</strain>
    </source>
</reference>
<evidence type="ECO:0000256" key="2">
    <source>
        <dbReference type="ARBA" id="ARBA00022695"/>
    </source>
</evidence>
<evidence type="ECO:0000256" key="8">
    <source>
        <dbReference type="ARBA" id="ARBA00022801"/>
    </source>
</evidence>
<keyword evidence="4" id="KW-0540">Nuclease</keyword>
<evidence type="ECO:0000256" key="5">
    <source>
        <dbReference type="ARBA" id="ARBA00022723"/>
    </source>
</evidence>
<dbReference type="GO" id="GO:0003677">
    <property type="term" value="F:DNA binding"/>
    <property type="evidence" value="ECO:0007669"/>
    <property type="project" value="UniProtKB-KW"/>
</dbReference>
<keyword evidence="9" id="KW-0190">Covalent protein-DNA linkage</keyword>
<keyword evidence="7" id="KW-0255">Endonuclease</keyword>
<dbReference type="Gene3D" id="3.40.50.300">
    <property type="entry name" value="P-loop containing nucleotide triphosphate hydrolases"/>
    <property type="match status" value="1"/>
</dbReference>
<dbReference type="Gene3D" id="3.40.1310.20">
    <property type="match status" value="1"/>
</dbReference>
<keyword evidence="8" id="KW-0378">Hydrolase</keyword>
<dbReference type="Proteomes" id="UP001249851">
    <property type="component" value="Unassembled WGS sequence"/>
</dbReference>
<evidence type="ECO:0000256" key="3">
    <source>
        <dbReference type="ARBA" id="ARBA00022705"/>
    </source>
</evidence>
<keyword evidence="2" id="KW-0548">Nucleotidyltransferase</keyword>
<gene>
    <name evidence="12" type="ORF">P5673_015213</name>
</gene>
<evidence type="ECO:0000256" key="7">
    <source>
        <dbReference type="ARBA" id="ARBA00022759"/>
    </source>
</evidence>
<evidence type="ECO:0000256" key="1">
    <source>
        <dbReference type="ARBA" id="ARBA00022679"/>
    </source>
</evidence>
<dbReference type="GO" id="GO:0046872">
    <property type="term" value="F:metal ion binding"/>
    <property type="evidence" value="ECO:0007669"/>
    <property type="project" value="UniProtKB-KW"/>
</dbReference>
<dbReference type="SUPFAM" id="SSF52540">
    <property type="entry name" value="P-loop containing nucleoside triphosphate hydrolases"/>
    <property type="match status" value="1"/>
</dbReference>
<organism evidence="12 13">
    <name type="scientific">Acropora cervicornis</name>
    <name type="common">Staghorn coral</name>
    <dbReference type="NCBI Taxonomy" id="6130"/>
    <lineage>
        <taxon>Eukaryota</taxon>
        <taxon>Metazoa</taxon>
        <taxon>Cnidaria</taxon>
        <taxon>Anthozoa</taxon>
        <taxon>Hexacorallia</taxon>
        <taxon>Scleractinia</taxon>
        <taxon>Astrocoeniina</taxon>
        <taxon>Acroporidae</taxon>
        <taxon>Acropora</taxon>
    </lineage>
</organism>
<dbReference type="GO" id="GO:0016779">
    <property type="term" value="F:nucleotidyltransferase activity"/>
    <property type="evidence" value="ECO:0007669"/>
    <property type="project" value="UniProtKB-KW"/>
</dbReference>
<proteinExistence type="predicted"/>
<dbReference type="AlphaFoldDB" id="A0AAD9V5C9"/>
<dbReference type="GO" id="GO:0006260">
    <property type="term" value="P:DNA replication"/>
    <property type="evidence" value="ECO:0007669"/>
    <property type="project" value="UniProtKB-KW"/>
</dbReference>
<dbReference type="GO" id="GO:0000166">
    <property type="term" value="F:nucleotide binding"/>
    <property type="evidence" value="ECO:0007669"/>
    <property type="project" value="UniProtKB-KW"/>
</dbReference>
<evidence type="ECO:0000313" key="12">
    <source>
        <dbReference type="EMBL" id="KAK2561826.1"/>
    </source>
</evidence>
<keyword evidence="10" id="KW-0238">DNA-binding</keyword>
<keyword evidence="13" id="KW-1185">Reference proteome</keyword>
<dbReference type="InterPro" id="IPR049912">
    <property type="entry name" value="CRESS_DNA_REP"/>
</dbReference>
<evidence type="ECO:0000313" key="13">
    <source>
        <dbReference type="Proteomes" id="UP001249851"/>
    </source>
</evidence>
<keyword evidence="3" id="KW-0235">DNA replication</keyword>
<evidence type="ECO:0000259" key="11">
    <source>
        <dbReference type="PROSITE" id="PS52020"/>
    </source>
</evidence>
<dbReference type="InterPro" id="IPR027417">
    <property type="entry name" value="P-loop_NTPase"/>
</dbReference>
<evidence type="ECO:0000256" key="6">
    <source>
        <dbReference type="ARBA" id="ARBA00022741"/>
    </source>
</evidence>
<evidence type="ECO:0000256" key="4">
    <source>
        <dbReference type="ARBA" id="ARBA00022722"/>
    </source>
</evidence>
<dbReference type="EMBL" id="JARQWQ010000031">
    <property type="protein sequence ID" value="KAK2561826.1"/>
    <property type="molecule type" value="Genomic_DNA"/>
</dbReference>
<sequence length="430" mass="49184">MSERGDRHQSQVYLVTYSRADLEKVPSRESFGLIIVNAFQVVAGVEVLHWVVSQENHSGASGDQSNPHYHIALKLKKRARWSRVRQHIQNNHDIRVHFSSYHNTYYSAYQYVTKESHPDLSDPPRTERALSIVKARGKARKGKGRHPSKQRYSTYDVVHVIQEANIKTRLELIGLAVEQKKEGKTKLADFIANRGSKVVQEGLQLAKEFDEVPAKLLRKAKSRIEILRQAYDSTCVEECKGQWIHSALTLLAKNEIPLDSFCATIYDALENGRGKYRNIYICGPANTGKTFMISPLKKLYNAFSNPATGTFVWVGAENAEIVLLNDFRWHPSIIAWGDLLQLLEGDIVHPPAPKNFLIKDIEFTRDIPFFATADSPMVLVKGGSIDHINSQMMQVRWRIFHFWHQIPQEQHIAMIPCPHCFAKFIIDYKD</sequence>
<name>A0AAD9V5C9_ACRCE</name>
<keyword evidence="5" id="KW-0479">Metal-binding</keyword>
<evidence type="ECO:0000256" key="10">
    <source>
        <dbReference type="ARBA" id="ARBA00023125"/>
    </source>
</evidence>
<evidence type="ECO:0000256" key="9">
    <source>
        <dbReference type="ARBA" id="ARBA00023124"/>
    </source>
</evidence>
<keyword evidence="1" id="KW-0808">Transferase</keyword>
<accession>A0AAD9V5C9</accession>
<dbReference type="GO" id="GO:0016787">
    <property type="term" value="F:hydrolase activity"/>
    <property type="evidence" value="ECO:0007669"/>
    <property type="project" value="UniProtKB-KW"/>
</dbReference>
<reference evidence="12" key="2">
    <citation type="journal article" date="2023" name="Science">
        <title>Genomic signatures of disease resistance in endangered staghorn corals.</title>
        <authorList>
            <person name="Vollmer S.V."/>
            <person name="Selwyn J.D."/>
            <person name="Despard B.A."/>
            <person name="Roesel C.L."/>
        </authorList>
    </citation>
    <scope>NUCLEOTIDE SEQUENCE</scope>
    <source>
        <strain evidence="12">K2</strain>
    </source>
</reference>
<keyword evidence="6" id="KW-0547">Nucleotide-binding</keyword>
<feature type="domain" description="CRESS-DNA virus Rep endonuclease" evidence="11">
    <location>
        <begin position="7"/>
        <end position="126"/>
    </location>
</feature>
<dbReference type="PROSITE" id="PS52020">
    <property type="entry name" value="CRESS_DNA_REP"/>
    <property type="match status" value="1"/>
</dbReference>